<evidence type="ECO:0000256" key="1">
    <source>
        <dbReference type="SAM" id="MobiDB-lite"/>
    </source>
</evidence>
<proteinExistence type="predicted"/>
<evidence type="ECO:0000313" key="3">
    <source>
        <dbReference type="EMBL" id="KIK33092.1"/>
    </source>
</evidence>
<evidence type="ECO:0000313" key="4">
    <source>
        <dbReference type="Proteomes" id="UP000054485"/>
    </source>
</evidence>
<dbReference type="PANTHER" id="PTHR23272">
    <property type="entry name" value="BED FINGER-RELATED"/>
    <property type="match status" value="1"/>
</dbReference>
<dbReference type="GO" id="GO:0046983">
    <property type="term" value="F:protein dimerization activity"/>
    <property type="evidence" value="ECO:0007669"/>
    <property type="project" value="InterPro"/>
</dbReference>
<dbReference type="OrthoDB" id="3241084at2759"/>
<dbReference type="InterPro" id="IPR008906">
    <property type="entry name" value="HATC_C_dom"/>
</dbReference>
<evidence type="ECO:0000259" key="2">
    <source>
        <dbReference type="Pfam" id="PF05699"/>
    </source>
</evidence>
<dbReference type="AlphaFoldDB" id="A0A0D0AFU6"/>
<dbReference type="HOGENOM" id="CLU_009123_15_2_1"/>
<protein>
    <recommendedName>
        <fullName evidence="2">HAT C-terminal dimerisation domain-containing protein</fullName>
    </recommendedName>
</protein>
<dbReference type="Proteomes" id="UP000054485">
    <property type="component" value="Unassembled WGS sequence"/>
</dbReference>
<dbReference type="STRING" id="930992.A0A0D0AFU6"/>
<feature type="region of interest" description="Disordered" evidence="1">
    <location>
        <begin position="21"/>
        <end position="41"/>
    </location>
</feature>
<dbReference type="Pfam" id="PF05699">
    <property type="entry name" value="Dimer_Tnp_hAT"/>
    <property type="match status" value="1"/>
</dbReference>
<reference evidence="3 4" key="1">
    <citation type="submission" date="2014-04" db="EMBL/GenBank/DDBJ databases">
        <authorList>
            <consortium name="DOE Joint Genome Institute"/>
            <person name="Kuo A."/>
            <person name="Ruytinx J."/>
            <person name="Rineau F."/>
            <person name="Colpaert J."/>
            <person name="Kohler A."/>
            <person name="Nagy L.G."/>
            <person name="Floudas D."/>
            <person name="Copeland A."/>
            <person name="Barry K.W."/>
            <person name="Cichocki N."/>
            <person name="Veneault-Fourrey C."/>
            <person name="LaButti K."/>
            <person name="Lindquist E.A."/>
            <person name="Lipzen A."/>
            <person name="Lundell T."/>
            <person name="Morin E."/>
            <person name="Murat C."/>
            <person name="Sun H."/>
            <person name="Tunlid A."/>
            <person name="Henrissat B."/>
            <person name="Grigoriev I.V."/>
            <person name="Hibbett D.S."/>
            <person name="Martin F."/>
            <person name="Nordberg H.P."/>
            <person name="Cantor M.N."/>
            <person name="Hua S.X."/>
        </authorList>
    </citation>
    <scope>NUCLEOTIDE SEQUENCE [LARGE SCALE GENOMIC DNA]</scope>
    <source>
        <strain evidence="3 4">UH-Slu-Lm8-n1</strain>
    </source>
</reference>
<gene>
    <name evidence="3" type="ORF">CY34DRAFT_100222</name>
</gene>
<feature type="domain" description="HAT C-terminal dimerisation" evidence="2">
    <location>
        <begin position="1"/>
        <end position="56"/>
    </location>
</feature>
<dbReference type="InterPro" id="IPR012337">
    <property type="entry name" value="RNaseH-like_sf"/>
</dbReference>
<reference evidence="4" key="2">
    <citation type="submission" date="2015-01" db="EMBL/GenBank/DDBJ databases">
        <title>Evolutionary Origins and Diversification of the Mycorrhizal Mutualists.</title>
        <authorList>
            <consortium name="DOE Joint Genome Institute"/>
            <consortium name="Mycorrhizal Genomics Consortium"/>
            <person name="Kohler A."/>
            <person name="Kuo A."/>
            <person name="Nagy L.G."/>
            <person name="Floudas D."/>
            <person name="Copeland A."/>
            <person name="Barry K.W."/>
            <person name="Cichocki N."/>
            <person name="Veneault-Fourrey C."/>
            <person name="LaButti K."/>
            <person name="Lindquist E.A."/>
            <person name="Lipzen A."/>
            <person name="Lundell T."/>
            <person name="Morin E."/>
            <person name="Murat C."/>
            <person name="Riley R."/>
            <person name="Ohm R."/>
            <person name="Sun H."/>
            <person name="Tunlid A."/>
            <person name="Henrissat B."/>
            <person name="Grigoriev I.V."/>
            <person name="Hibbett D.S."/>
            <person name="Martin F."/>
        </authorList>
    </citation>
    <scope>NUCLEOTIDE SEQUENCE [LARGE SCALE GENOMIC DNA]</scope>
    <source>
        <strain evidence="4">UH-Slu-Lm8-n1</strain>
    </source>
</reference>
<keyword evidence="4" id="KW-1185">Reference proteome</keyword>
<name>A0A0D0AFU6_9AGAM</name>
<dbReference type="InParanoid" id="A0A0D0AFU6"/>
<feature type="non-terminal residue" evidence="3">
    <location>
        <position position="1"/>
    </location>
</feature>
<accession>A0A0D0AFU6</accession>
<organism evidence="3 4">
    <name type="scientific">Suillus luteus UH-Slu-Lm8-n1</name>
    <dbReference type="NCBI Taxonomy" id="930992"/>
    <lineage>
        <taxon>Eukaryota</taxon>
        <taxon>Fungi</taxon>
        <taxon>Dikarya</taxon>
        <taxon>Basidiomycota</taxon>
        <taxon>Agaricomycotina</taxon>
        <taxon>Agaricomycetes</taxon>
        <taxon>Agaricomycetidae</taxon>
        <taxon>Boletales</taxon>
        <taxon>Suillineae</taxon>
        <taxon>Suillaceae</taxon>
        <taxon>Suillus</taxon>
    </lineage>
</organism>
<sequence length="92" mass="10151">HQSQYPTLSRMARDYLAIQGSSTASERAFSSGGLTGTKRRNRLNKDVFENLQLLKSAYRNGHISAASDAEQHLDSLIAALRDNTDDKDGELV</sequence>
<dbReference type="EMBL" id="KN836028">
    <property type="protein sequence ID" value="KIK33092.1"/>
    <property type="molecule type" value="Genomic_DNA"/>
</dbReference>
<dbReference type="SUPFAM" id="SSF53098">
    <property type="entry name" value="Ribonuclease H-like"/>
    <property type="match status" value="1"/>
</dbReference>